<dbReference type="Gene3D" id="1.20.1250.20">
    <property type="entry name" value="MFS general substrate transporter like domains"/>
    <property type="match status" value="2"/>
</dbReference>
<accession>A0A8J7H659</accession>
<dbReference type="Pfam" id="PF12832">
    <property type="entry name" value="MFS_1_like"/>
    <property type="match status" value="1"/>
</dbReference>
<dbReference type="PANTHER" id="PTHR23522">
    <property type="entry name" value="BLL5896 PROTEIN"/>
    <property type="match status" value="1"/>
</dbReference>
<comment type="subcellular location">
    <subcellularLocation>
        <location evidence="1">Cell inner membrane</location>
        <topology evidence="1">Multi-pass membrane protein</topology>
    </subcellularLocation>
</comment>
<gene>
    <name evidence="10" type="ORF">I5677_06410</name>
</gene>
<dbReference type="InterPro" id="IPR036259">
    <property type="entry name" value="MFS_trans_sf"/>
</dbReference>
<evidence type="ECO:0000256" key="2">
    <source>
        <dbReference type="ARBA" id="ARBA00022448"/>
    </source>
</evidence>
<reference evidence="10" key="1">
    <citation type="submission" date="2020-12" db="EMBL/GenBank/DDBJ databases">
        <title>M. sibirica DSM 26468T genome.</title>
        <authorList>
            <person name="Thieme N."/>
            <person name="Rettenmaier R."/>
            <person name="Zverlov V."/>
            <person name="Liebl W."/>
        </authorList>
    </citation>
    <scope>NUCLEOTIDE SEQUENCE</scope>
    <source>
        <strain evidence="10">DSM 26468</strain>
    </source>
</reference>
<feature type="transmembrane region" description="Helical" evidence="8">
    <location>
        <begin position="134"/>
        <end position="155"/>
    </location>
</feature>
<feature type="transmembrane region" description="Helical" evidence="8">
    <location>
        <begin position="342"/>
        <end position="360"/>
    </location>
</feature>
<evidence type="ECO:0000259" key="9">
    <source>
        <dbReference type="PROSITE" id="PS50850"/>
    </source>
</evidence>
<feature type="transmembrane region" description="Helical" evidence="8">
    <location>
        <begin position="249"/>
        <end position="268"/>
    </location>
</feature>
<feature type="transmembrane region" description="Helical" evidence="8">
    <location>
        <begin position="76"/>
        <end position="94"/>
    </location>
</feature>
<protein>
    <submittedName>
        <fullName evidence="10">MFS transporter</fullName>
    </submittedName>
</protein>
<dbReference type="AlphaFoldDB" id="A0A8J7H659"/>
<dbReference type="GO" id="GO:0005886">
    <property type="term" value="C:plasma membrane"/>
    <property type="evidence" value="ECO:0007669"/>
    <property type="project" value="UniProtKB-SubCell"/>
</dbReference>
<evidence type="ECO:0000313" key="10">
    <source>
        <dbReference type="EMBL" id="MBH1940516.1"/>
    </source>
</evidence>
<evidence type="ECO:0000256" key="6">
    <source>
        <dbReference type="ARBA" id="ARBA00022989"/>
    </source>
</evidence>
<feature type="transmembrane region" description="Helical" evidence="8">
    <location>
        <begin position="161"/>
        <end position="180"/>
    </location>
</feature>
<evidence type="ECO:0000256" key="5">
    <source>
        <dbReference type="ARBA" id="ARBA00022692"/>
    </source>
</evidence>
<feature type="transmembrane region" description="Helical" evidence="8">
    <location>
        <begin position="372"/>
        <end position="391"/>
    </location>
</feature>
<evidence type="ECO:0000256" key="3">
    <source>
        <dbReference type="ARBA" id="ARBA00022475"/>
    </source>
</evidence>
<evidence type="ECO:0000256" key="8">
    <source>
        <dbReference type="SAM" id="Phobius"/>
    </source>
</evidence>
<keyword evidence="7 8" id="KW-0472">Membrane</keyword>
<keyword evidence="4" id="KW-0997">Cell inner membrane</keyword>
<dbReference type="PROSITE" id="PS50850">
    <property type="entry name" value="MFS"/>
    <property type="match status" value="1"/>
</dbReference>
<dbReference type="EMBL" id="JAEAGR010000005">
    <property type="protein sequence ID" value="MBH1940516.1"/>
    <property type="molecule type" value="Genomic_DNA"/>
</dbReference>
<keyword evidence="11" id="KW-1185">Reference proteome</keyword>
<keyword evidence="5 8" id="KW-0812">Transmembrane</keyword>
<comment type="caution">
    <text evidence="10">The sequence shown here is derived from an EMBL/GenBank/DDBJ whole genome shotgun (WGS) entry which is preliminary data.</text>
</comment>
<feature type="transmembrane region" description="Helical" evidence="8">
    <location>
        <begin position="214"/>
        <end position="237"/>
    </location>
</feature>
<keyword evidence="3" id="KW-1003">Cell membrane</keyword>
<evidence type="ECO:0000256" key="4">
    <source>
        <dbReference type="ARBA" id="ARBA00022519"/>
    </source>
</evidence>
<keyword evidence="2" id="KW-0813">Transport</keyword>
<name>A0A8J7H659_9FIRM</name>
<feature type="transmembrane region" description="Helical" evidence="8">
    <location>
        <begin position="41"/>
        <end position="64"/>
    </location>
</feature>
<dbReference type="GO" id="GO:0022857">
    <property type="term" value="F:transmembrane transporter activity"/>
    <property type="evidence" value="ECO:0007669"/>
    <property type="project" value="InterPro"/>
</dbReference>
<keyword evidence="6 8" id="KW-1133">Transmembrane helix</keyword>
<evidence type="ECO:0000313" key="11">
    <source>
        <dbReference type="Proteomes" id="UP000623269"/>
    </source>
</evidence>
<organism evidence="10 11">
    <name type="scientific">Mobilitalea sibirica</name>
    <dbReference type="NCBI Taxonomy" id="1462919"/>
    <lineage>
        <taxon>Bacteria</taxon>
        <taxon>Bacillati</taxon>
        <taxon>Bacillota</taxon>
        <taxon>Clostridia</taxon>
        <taxon>Lachnospirales</taxon>
        <taxon>Lachnospiraceae</taxon>
        <taxon>Mobilitalea</taxon>
    </lineage>
</organism>
<feature type="transmembrane region" description="Helical" evidence="8">
    <location>
        <begin position="280"/>
        <end position="306"/>
    </location>
</feature>
<dbReference type="SUPFAM" id="SSF103473">
    <property type="entry name" value="MFS general substrate transporter"/>
    <property type="match status" value="1"/>
</dbReference>
<evidence type="ECO:0000256" key="1">
    <source>
        <dbReference type="ARBA" id="ARBA00004429"/>
    </source>
</evidence>
<sequence length="400" mass="44354">MRNTTAKAIGFNLLMVNSFVYIAFSVYAPFLTLYYTEKGLSAGQIGILSTIGPIMAIFIQPLWAMLSDKTGKRKDVLSLVVIGSGLSLFSYYLGSGFLTFFFATILLSIFVNSIIPLSDAIVIQDAKKHNLDFAKIRLGGTIGFAVMVAAAGSYLKRNPSIQFIFGFIAFMVLLLFIRILPKDNKKERQTLKARRFAIKLPKLNGLLHIFNTRLILFILAFALLSQIGISFYFSFMGVYVSELGFDQNILGLLNSVSAFSEIPVLIFINRILKRFGAMKIIIFSCMLLGIRMLLMASGFLSLLFFAQMFHGVTFMTIYFSCAVFISEHVLPEKQSQGQSTLAIVQAGIGSVIGNVAGGYLVDYLTVKTTFQLIAILILSMTTIIMVIQILYTKKMKTKAV</sequence>
<feature type="domain" description="Major facilitator superfamily (MFS) profile" evidence="9">
    <location>
        <begin position="3"/>
        <end position="396"/>
    </location>
</feature>
<feature type="transmembrane region" description="Helical" evidence="8">
    <location>
        <begin position="12"/>
        <end position="35"/>
    </location>
</feature>
<evidence type="ECO:0000256" key="7">
    <source>
        <dbReference type="ARBA" id="ARBA00023136"/>
    </source>
</evidence>
<feature type="transmembrane region" description="Helical" evidence="8">
    <location>
        <begin position="312"/>
        <end position="330"/>
    </location>
</feature>
<proteinExistence type="predicted"/>
<dbReference type="InterPro" id="IPR020846">
    <property type="entry name" value="MFS_dom"/>
</dbReference>
<dbReference type="RefSeq" id="WP_197660741.1">
    <property type="nucleotide sequence ID" value="NZ_JAEAGR010000005.1"/>
</dbReference>
<feature type="transmembrane region" description="Helical" evidence="8">
    <location>
        <begin position="100"/>
        <end position="122"/>
    </location>
</feature>
<dbReference type="PANTHER" id="PTHR23522:SF10">
    <property type="entry name" value="3-PHENYLPROPIONIC ACID TRANSPORTER-RELATED"/>
    <property type="match status" value="1"/>
</dbReference>
<dbReference type="Proteomes" id="UP000623269">
    <property type="component" value="Unassembled WGS sequence"/>
</dbReference>
<dbReference type="InterPro" id="IPR024989">
    <property type="entry name" value="MFS_assoc_dom"/>
</dbReference>